<gene>
    <name evidence="1" type="ORF">ACFY35_41080</name>
</gene>
<dbReference type="EMBL" id="JBIAZU010000008">
    <property type="protein sequence ID" value="MFF5295866.1"/>
    <property type="molecule type" value="Genomic_DNA"/>
</dbReference>
<evidence type="ECO:0000313" key="2">
    <source>
        <dbReference type="Proteomes" id="UP001602245"/>
    </source>
</evidence>
<sequence length="66" mass="7584">MLMKERYEIRIHGLLGPLLRSTFDGLACETLPCQSTIRGRLSEDELYRLLDRLNQSGVELVYLDTA</sequence>
<dbReference type="RefSeq" id="WP_020516066.1">
    <property type="nucleotide sequence ID" value="NZ_JBIAZU010000008.1"/>
</dbReference>
<evidence type="ECO:0000313" key="1">
    <source>
        <dbReference type="EMBL" id="MFF5295866.1"/>
    </source>
</evidence>
<dbReference type="Proteomes" id="UP001602245">
    <property type="component" value="Unassembled WGS sequence"/>
</dbReference>
<accession>A0ABW6WSQ8</accession>
<name>A0ABW6WSQ8_9ACTN</name>
<organism evidence="1 2">
    <name type="scientific">Paractinoplanes globisporus</name>
    <dbReference type="NCBI Taxonomy" id="113565"/>
    <lineage>
        <taxon>Bacteria</taxon>
        <taxon>Bacillati</taxon>
        <taxon>Actinomycetota</taxon>
        <taxon>Actinomycetes</taxon>
        <taxon>Micromonosporales</taxon>
        <taxon>Micromonosporaceae</taxon>
        <taxon>Paractinoplanes</taxon>
    </lineage>
</organism>
<comment type="caution">
    <text evidence="1">The sequence shown here is derived from an EMBL/GenBank/DDBJ whole genome shotgun (WGS) entry which is preliminary data.</text>
</comment>
<proteinExistence type="predicted"/>
<keyword evidence="2" id="KW-1185">Reference proteome</keyword>
<protein>
    <submittedName>
        <fullName evidence="1">Uncharacterized protein</fullName>
    </submittedName>
</protein>
<reference evidence="1 2" key="1">
    <citation type="submission" date="2024-10" db="EMBL/GenBank/DDBJ databases">
        <title>The Natural Products Discovery Center: Release of the First 8490 Sequenced Strains for Exploring Actinobacteria Biosynthetic Diversity.</title>
        <authorList>
            <person name="Kalkreuter E."/>
            <person name="Kautsar S.A."/>
            <person name="Yang D."/>
            <person name="Bader C.D."/>
            <person name="Teijaro C.N."/>
            <person name="Fluegel L."/>
            <person name="Davis C.M."/>
            <person name="Simpson J.R."/>
            <person name="Lauterbach L."/>
            <person name="Steele A.D."/>
            <person name="Gui C."/>
            <person name="Meng S."/>
            <person name="Li G."/>
            <person name="Viehrig K."/>
            <person name="Ye F."/>
            <person name="Su P."/>
            <person name="Kiefer A.F."/>
            <person name="Nichols A."/>
            <person name="Cepeda A.J."/>
            <person name="Yan W."/>
            <person name="Fan B."/>
            <person name="Jiang Y."/>
            <person name="Adhikari A."/>
            <person name="Zheng C.-J."/>
            <person name="Schuster L."/>
            <person name="Cowan T.M."/>
            <person name="Smanski M.J."/>
            <person name="Chevrette M.G."/>
            <person name="De Carvalho L.P.S."/>
            <person name="Shen B."/>
        </authorList>
    </citation>
    <scope>NUCLEOTIDE SEQUENCE [LARGE SCALE GENOMIC DNA]</scope>
    <source>
        <strain evidence="1 2">NPDC000087</strain>
    </source>
</reference>